<sequence>MGSLFLEGEEASSFVAAGQAKRLWQARRTFATAAGARRSGLKCPLGTGSQRFSQSLLLLLLQGASPREAAMGPPRKLWLGVLVCWGTLRLLEANEDARLFDTLFANYDKSRRPVRQAEEVVEVSIKLTLTNLISLNEKEETLTTNVWITQEWHDYRLDYASEDFGGVSALQVPADQVWLPDIVLENNIDGQFEVAYFSNVLIYPGGYMYWLPPAIFRSTCSIAVTFFPFDWQNCSLVFRSQTYNADEVQLTFGLDDDGNPLQAVHIDPEAFTENGERAIQSNRPRPKKVLAAGIEGPPATQRCTSSPSSSLAASLHHQHHHPLRAHLLPGVPRLLPARRGGSPLGEGGGADSVGWGLRKCTASIPVLLAQTVFLFLIAQKVPGTRRSACPPLAKPACPKNLWEKCSEVFLEVLPRYLGSTLEPAGEDPWDAPQARRRSSFGIMLKAEEYILKKPRSELLFERQGQRHGLQRGPGCRMTREEGAENGASFQSFADLPHRPLLVELTVEEGQRLKVIYGSCAGFHAIDVDSGNTYDIYIPVHIQSQISPHAIIFLPNTEGMEMLLCYEDEGVYVNTYGRIIKDVVLQWGEMPTSVAYICSNQIMGWGEKAIEIRSVETGHLDGVFMHKRAQRLKFLCERNDKVFFASVRSGGSSQVYFMTLNRNCIMNW</sequence>
<accession>A0ACB8EYH8</accession>
<proteinExistence type="predicted"/>
<dbReference type="Proteomes" id="UP000827872">
    <property type="component" value="Linkage Group LG15"/>
</dbReference>
<evidence type="ECO:0000313" key="2">
    <source>
        <dbReference type="Proteomes" id="UP000827872"/>
    </source>
</evidence>
<protein>
    <submittedName>
        <fullName evidence="1">Uncharacterized protein</fullName>
    </submittedName>
</protein>
<reference evidence="1" key="1">
    <citation type="submission" date="2021-08" db="EMBL/GenBank/DDBJ databases">
        <title>The first chromosome-level gecko genome reveals the dynamic sex chromosomes of Neotropical dwarf geckos (Sphaerodactylidae: Sphaerodactylus).</title>
        <authorList>
            <person name="Pinto B.J."/>
            <person name="Keating S.E."/>
            <person name="Gamble T."/>
        </authorList>
    </citation>
    <scope>NUCLEOTIDE SEQUENCE</scope>
    <source>
        <strain evidence="1">TG3544</strain>
    </source>
</reference>
<evidence type="ECO:0000313" key="1">
    <source>
        <dbReference type="EMBL" id="KAH7997459.1"/>
    </source>
</evidence>
<gene>
    <name evidence="1" type="ORF">K3G42_015445</name>
</gene>
<dbReference type="EMBL" id="CM037628">
    <property type="protein sequence ID" value="KAH7997459.1"/>
    <property type="molecule type" value="Genomic_DNA"/>
</dbReference>
<keyword evidence="2" id="KW-1185">Reference proteome</keyword>
<organism evidence="1 2">
    <name type="scientific">Sphaerodactylus townsendi</name>
    <dbReference type="NCBI Taxonomy" id="933632"/>
    <lineage>
        <taxon>Eukaryota</taxon>
        <taxon>Metazoa</taxon>
        <taxon>Chordata</taxon>
        <taxon>Craniata</taxon>
        <taxon>Vertebrata</taxon>
        <taxon>Euteleostomi</taxon>
        <taxon>Lepidosauria</taxon>
        <taxon>Squamata</taxon>
        <taxon>Bifurcata</taxon>
        <taxon>Gekkota</taxon>
        <taxon>Sphaerodactylidae</taxon>
        <taxon>Sphaerodactylus</taxon>
    </lineage>
</organism>
<comment type="caution">
    <text evidence="1">The sequence shown here is derived from an EMBL/GenBank/DDBJ whole genome shotgun (WGS) entry which is preliminary data.</text>
</comment>
<name>A0ACB8EYH8_9SAUR</name>